<protein>
    <submittedName>
        <fullName evidence="1">Uncharacterized protein</fullName>
    </submittedName>
</protein>
<comment type="caution">
    <text evidence="1">The sequence shown here is derived from an EMBL/GenBank/DDBJ whole genome shotgun (WGS) entry which is preliminary data.</text>
</comment>
<dbReference type="AlphaFoldDB" id="A0AAD6MSE2"/>
<keyword evidence="2" id="KW-1185">Reference proteome</keyword>
<evidence type="ECO:0000313" key="1">
    <source>
        <dbReference type="EMBL" id="KAJ5709836.1"/>
    </source>
</evidence>
<dbReference type="Proteomes" id="UP001215712">
    <property type="component" value="Unassembled WGS sequence"/>
</dbReference>
<proteinExistence type="predicted"/>
<organism evidence="1 2">
    <name type="scientific">Penicillium malachiteum</name>
    <dbReference type="NCBI Taxonomy" id="1324776"/>
    <lineage>
        <taxon>Eukaryota</taxon>
        <taxon>Fungi</taxon>
        <taxon>Dikarya</taxon>
        <taxon>Ascomycota</taxon>
        <taxon>Pezizomycotina</taxon>
        <taxon>Eurotiomycetes</taxon>
        <taxon>Eurotiomycetidae</taxon>
        <taxon>Eurotiales</taxon>
        <taxon>Aspergillaceae</taxon>
        <taxon>Penicillium</taxon>
    </lineage>
</organism>
<evidence type="ECO:0000313" key="2">
    <source>
        <dbReference type="Proteomes" id="UP001215712"/>
    </source>
</evidence>
<reference evidence="1" key="1">
    <citation type="journal article" date="2023" name="IMA Fungus">
        <title>Comparative genomic study of the Penicillium genus elucidates a diverse pangenome and 15 lateral gene transfer events.</title>
        <authorList>
            <person name="Petersen C."/>
            <person name="Sorensen T."/>
            <person name="Nielsen M.R."/>
            <person name="Sondergaard T.E."/>
            <person name="Sorensen J.L."/>
            <person name="Fitzpatrick D.A."/>
            <person name="Frisvad J.C."/>
            <person name="Nielsen K.L."/>
        </authorList>
    </citation>
    <scope>NUCLEOTIDE SEQUENCE</scope>
    <source>
        <strain evidence="1">IBT 17514</strain>
    </source>
</reference>
<sequence>MAQKRAPVRPEDISPACPIPYVVQPAERIEWLKERLKDPKNERQTTNLLALIKMYETGELGPLSHGHTIFVCEGKIVDSPTSENFRFGESGKSAVWAELAPSQLARSGSFGFLGGSMHEMYANLRLITFYGGIPGLFISGRIANDTGSSIQTIFFSDLTRLQYNPQTYLGNIGQVPVNTASGVVVRERIMIEIQILDYHWNPITPWFIEYAVITPDTQGSVRLSGTGIRNHLYFATAPGNMVLYVANTKNGLVSQLPVV</sequence>
<reference evidence="1" key="2">
    <citation type="submission" date="2023-01" db="EMBL/GenBank/DDBJ databases">
        <authorList>
            <person name="Petersen C."/>
        </authorList>
    </citation>
    <scope>NUCLEOTIDE SEQUENCE</scope>
    <source>
        <strain evidence="1">IBT 17514</strain>
    </source>
</reference>
<dbReference type="EMBL" id="JAQJAN010000017">
    <property type="protein sequence ID" value="KAJ5709836.1"/>
    <property type="molecule type" value="Genomic_DNA"/>
</dbReference>
<name>A0AAD6MSE2_9EURO</name>
<gene>
    <name evidence="1" type="ORF">N7493_009428</name>
</gene>
<accession>A0AAD6MSE2</accession>